<dbReference type="GO" id="GO:0004674">
    <property type="term" value="F:protein serine/threonine kinase activity"/>
    <property type="evidence" value="ECO:0000318"/>
    <property type="project" value="GO_Central"/>
</dbReference>
<dbReference type="OrthoDB" id="541276at2759"/>
<dbReference type="eggNOG" id="KOG0583">
    <property type="taxonomic scope" value="Eukaryota"/>
</dbReference>
<dbReference type="PANTHER" id="PTHR24362:SF309">
    <property type="entry name" value="PROTEIN KINASE DOMAIN-CONTAINING PROTEIN"/>
    <property type="match status" value="1"/>
</dbReference>
<dbReference type="SMART" id="SM00220">
    <property type="entry name" value="S_TKc"/>
    <property type="match status" value="1"/>
</dbReference>
<dbReference type="RefSeq" id="XP_001311573.1">
    <property type="nucleotide sequence ID" value="XM_001311572.1"/>
</dbReference>
<keyword evidence="1 3" id="KW-0547">Nucleotide-binding</keyword>
<dbReference type="SUPFAM" id="SSF56112">
    <property type="entry name" value="Protein kinase-like (PK-like)"/>
    <property type="match status" value="1"/>
</dbReference>
<dbReference type="SMR" id="A2F8W1"/>
<keyword evidence="4" id="KW-0723">Serine/threonine-protein kinase</keyword>
<keyword evidence="7" id="KW-1185">Reference proteome</keyword>
<dbReference type="Gene3D" id="1.10.510.10">
    <property type="entry name" value="Transferase(Phosphotransferase) domain 1"/>
    <property type="match status" value="1"/>
</dbReference>
<dbReference type="InterPro" id="IPR008271">
    <property type="entry name" value="Ser/Thr_kinase_AS"/>
</dbReference>
<name>A2F8W1_TRIV3</name>
<dbReference type="PROSITE" id="PS50011">
    <property type="entry name" value="PROTEIN_KINASE_DOM"/>
    <property type="match status" value="1"/>
</dbReference>
<dbReference type="Proteomes" id="UP000001542">
    <property type="component" value="Unassembled WGS sequence"/>
</dbReference>
<dbReference type="PANTHER" id="PTHR24362">
    <property type="entry name" value="SERINE/THREONINE-PROTEIN KINASE NEK"/>
    <property type="match status" value="1"/>
</dbReference>
<evidence type="ECO:0000256" key="4">
    <source>
        <dbReference type="RuleBase" id="RU000304"/>
    </source>
</evidence>
<organism evidence="6 7">
    <name type="scientific">Trichomonas vaginalis (strain ATCC PRA-98 / G3)</name>
    <dbReference type="NCBI Taxonomy" id="412133"/>
    <lineage>
        <taxon>Eukaryota</taxon>
        <taxon>Metamonada</taxon>
        <taxon>Parabasalia</taxon>
        <taxon>Trichomonadida</taxon>
        <taxon>Trichomonadidae</taxon>
        <taxon>Trichomonas</taxon>
    </lineage>
</organism>
<dbReference type="KEGG" id="tva:4756443"/>
<evidence type="ECO:0000256" key="2">
    <source>
        <dbReference type="ARBA" id="ARBA00022840"/>
    </source>
</evidence>
<feature type="binding site" evidence="3">
    <location>
        <position position="49"/>
    </location>
    <ligand>
        <name>ATP</name>
        <dbReference type="ChEBI" id="CHEBI:30616"/>
    </ligand>
</feature>
<dbReference type="PROSITE" id="PS00108">
    <property type="entry name" value="PROTEIN_KINASE_ST"/>
    <property type="match status" value="1"/>
</dbReference>
<dbReference type="GO" id="GO:0005524">
    <property type="term" value="F:ATP binding"/>
    <property type="evidence" value="ECO:0007669"/>
    <property type="project" value="UniProtKB-UniRule"/>
</dbReference>
<dbReference type="InterPro" id="IPR011009">
    <property type="entry name" value="Kinase-like_dom_sf"/>
</dbReference>
<dbReference type="OMA" id="SIAKCEY"/>
<gene>
    <name evidence="6" type="ORF">TVAG_403250</name>
</gene>
<comment type="similarity">
    <text evidence="4">Belongs to the protein kinase superfamily.</text>
</comment>
<keyword evidence="2 3" id="KW-0067">ATP-binding</keyword>
<protein>
    <submittedName>
        <fullName evidence="6">CAMK family protein kinase</fullName>
    </submittedName>
</protein>
<keyword evidence="6" id="KW-0808">Transferase</keyword>
<dbReference type="VEuPathDB" id="TrichDB:TVAG_403250"/>
<accession>A2F8W1</accession>
<dbReference type="Pfam" id="PF00069">
    <property type="entry name" value="Pkinase"/>
    <property type="match status" value="1"/>
</dbReference>
<dbReference type="InterPro" id="IPR000719">
    <property type="entry name" value="Prot_kinase_dom"/>
</dbReference>
<evidence type="ECO:0000256" key="1">
    <source>
        <dbReference type="ARBA" id="ARBA00022741"/>
    </source>
</evidence>
<proteinExistence type="inferred from homology"/>
<dbReference type="PROSITE" id="PS00107">
    <property type="entry name" value="PROTEIN_KINASE_ATP"/>
    <property type="match status" value="1"/>
</dbReference>
<evidence type="ECO:0000313" key="6">
    <source>
        <dbReference type="EMBL" id="EAX98643.1"/>
    </source>
</evidence>
<reference evidence="6" key="2">
    <citation type="journal article" date="2007" name="Science">
        <title>Draft genome sequence of the sexually transmitted pathogen Trichomonas vaginalis.</title>
        <authorList>
            <person name="Carlton J.M."/>
            <person name="Hirt R.P."/>
            <person name="Silva J.C."/>
            <person name="Delcher A.L."/>
            <person name="Schatz M."/>
            <person name="Zhao Q."/>
            <person name="Wortman J.R."/>
            <person name="Bidwell S.L."/>
            <person name="Alsmark U.C.M."/>
            <person name="Besteiro S."/>
            <person name="Sicheritz-Ponten T."/>
            <person name="Noel C.J."/>
            <person name="Dacks J.B."/>
            <person name="Foster P.G."/>
            <person name="Simillion C."/>
            <person name="Van de Peer Y."/>
            <person name="Miranda-Saavedra D."/>
            <person name="Barton G.J."/>
            <person name="Westrop G.D."/>
            <person name="Mueller S."/>
            <person name="Dessi D."/>
            <person name="Fiori P.L."/>
            <person name="Ren Q."/>
            <person name="Paulsen I."/>
            <person name="Zhang H."/>
            <person name="Bastida-Corcuera F.D."/>
            <person name="Simoes-Barbosa A."/>
            <person name="Brown M.T."/>
            <person name="Hayes R.D."/>
            <person name="Mukherjee M."/>
            <person name="Okumura C.Y."/>
            <person name="Schneider R."/>
            <person name="Smith A.J."/>
            <person name="Vanacova S."/>
            <person name="Villalvazo M."/>
            <person name="Haas B.J."/>
            <person name="Pertea M."/>
            <person name="Feldblyum T.V."/>
            <person name="Utterback T.R."/>
            <person name="Shu C.L."/>
            <person name="Osoegawa K."/>
            <person name="de Jong P.J."/>
            <person name="Hrdy I."/>
            <person name="Horvathova L."/>
            <person name="Zubacova Z."/>
            <person name="Dolezal P."/>
            <person name="Malik S.B."/>
            <person name="Logsdon J.M. Jr."/>
            <person name="Henze K."/>
            <person name="Gupta A."/>
            <person name="Wang C.C."/>
            <person name="Dunne R.L."/>
            <person name="Upcroft J.A."/>
            <person name="Upcroft P."/>
            <person name="White O."/>
            <person name="Salzberg S.L."/>
            <person name="Tang P."/>
            <person name="Chiu C.-H."/>
            <person name="Lee Y.-S."/>
            <person name="Embley T.M."/>
            <person name="Coombs G.H."/>
            <person name="Mottram J.C."/>
            <person name="Tachezy J."/>
            <person name="Fraser-Liggett C.M."/>
            <person name="Johnson P.J."/>
        </authorList>
    </citation>
    <scope>NUCLEOTIDE SEQUENCE [LARGE SCALE GENOMIC DNA]</scope>
    <source>
        <strain evidence="6">G3</strain>
    </source>
</reference>
<keyword evidence="6" id="KW-0418">Kinase</keyword>
<evidence type="ECO:0000313" key="7">
    <source>
        <dbReference type="Proteomes" id="UP000001542"/>
    </source>
</evidence>
<dbReference type="InParanoid" id="A2F8W1"/>
<dbReference type="InterPro" id="IPR017441">
    <property type="entry name" value="Protein_kinase_ATP_BS"/>
</dbReference>
<dbReference type="STRING" id="5722.A2F8W1"/>
<sequence>MKDNGTLARSANLPFVIRDYKFTQMIGKGGFAEVFLVEHIKFLTLFVAKVMTVDASEVQSTWEIFDSETKALSTLNHPHIIRLYDHFQIGCQFYYILEYCPNGSLFDEIEVTRGLPIPRFLTLASQIVSALAYCHANGIAHRDIKPGNILLDENKRAKLTDFGLCMQTKIGELHKTFSGSCEFTAPEIFLRKPNDPFKGDVWALGIVFAILITGTSPWKCDSLGALRQLALAGNYKLNEFVPKEIADVIARMIVVDPDKRITMAELAEMPLFRHSHPTGIVPSLSKTQIVQLDWEPIERPSRDNSYDDLNETEEIRPVVSSKVRSASSLFLHKKPQNRVKSRMRLNTVKPTFPGIEEDDLVFFS</sequence>
<dbReference type="EMBL" id="DS113667">
    <property type="protein sequence ID" value="EAX98643.1"/>
    <property type="molecule type" value="Genomic_DNA"/>
</dbReference>
<dbReference type="AlphaFoldDB" id="A2F8W1"/>
<dbReference type="VEuPathDB" id="TrichDB:TVAGG3_0689210"/>
<evidence type="ECO:0000259" key="5">
    <source>
        <dbReference type="PROSITE" id="PS50011"/>
    </source>
</evidence>
<evidence type="ECO:0000256" key="3">
    <source>
        <dbReference type="PROSITE-ProRule" id="PRU10141"/>
    </source>
</evidence>
<dbReference type="FunFam" id="1.10.510.10:FF:000969">
    <property type="entry name" value="CAMK family protein kinase"/>
    <property type="match status" value="1"/>
</dbReference>
<reference evidence="6" key="1">
    <citation type="submission" date="2006-10" db="EMBL/GenBank/DDBJ databases">
        <authorList>
            <person name="Amadeo P."/>
            <person name="Zhao Q."/>
            <person name="Wortman J."/>
            <person name="Fraser-Liggett C."/>
            <person name="Carlton J."/>
        </authorList>
    </citation>
    <scope>NUCLEOTIDE SEQUENCE</scope>
    <source>
        <strain evidence="6">G3</strain>
    </source>
</reference>
<feature type="domain" description="Protein kinase" evidence="5">
    <location>
        <begin position="20"/>
        <end position="272"/>
    </location>
</feature>